<organism evidence="9 10">
    <name type="scientific">Exserohilum turcicum (strain 28A)</name>
    <name type="common">Northern leaf blight fungus</name>
    <name type="synonym">Setosphaeria turcica</name>
    <dbReference type="NCBI Taxonomy" id="671987"/>
    <lineage>
        <taxon>Eukaryota</taxon>
        <taxon>Fungi</taxon>
        <taxon>Dikarya</taxon>
        <taxon>Ascomycota</taxon>
        <taxon>Pezizomycotina</taxon>
        <taxon>Dothideomycetes</taxon>
        <taxon>Pleosporomycetidae</taxon>
        <taxon>Pleosporales</taxon>
        <taxon>Pleosporineae</taxon>
        <taxon>Pleosporaceae</taxon>
        <taxon>Exserohilum</taxon>
    </lineage>
</organism>
<evidence type="ECO:0000256" key="6">
    <source>
        <dbReference type="SAM" id="MobiDB-lite"/>
    </source>
</evidence>
<dbReference type="HOGENOM" id="CLU_1045810_0_0_1"/>
<dbReference type="GO" id="GO:0005199">
    <property type="term" value="F:structural constituent of cell wall"/>
    <property type="evidence" value="ECO:0007669"/>
    <property type="project" value="TreeGrafter"/>
</dbReference>
<keyword evidence="10" id="KW-1185">Reference proteome</keyword>
<dbReference type="Pfam" id="PF22799">
    <property type="entry name" value="PIR1-like_C"/>
    <property type="match status" value="1"/>
</dbReference>
<keyword evidence="3" id="KW-0964">Secreted</keyword>
<feature type="region of interest" description="Disordered" evidence="6">
    <location>
        <begin position="156"/>
        <end position="238"/>
    </location>
</feature>
<evidence type="ECO:0000256" key="5">
    <source>
        <dbReference type="ARBA" id="ARBA00038219"/>
    </source>
</evidence>
<dbReference type="Proteomes" id="UP000016935">
    <property type="component" value="Unassembled WGS sequence"/>
</dbReference>
<name>R0KDG5_EXST2</name>
<dbReference type="PANTHER" id="PTHR47254">
    <property type="entry name" value="CELL WALL MANNOPROTEIN CIS3-RELATED"/>
    <property type="match status" value="1"/>
</dbReference>
<evidence type="ECO:0000256" key="4">
    <source>
        <dbReference type="ARBA" id="ARBA00022729"/>
    </source>
</evidence>
<dbReference type="GO" id="GO:0031505">
    <property type="term" value="P:fungal-type cell wall organization"/>
    <property type="evidence" value="ECO:0007669"/>
    <property type="project" value="TreeGrafter"/>
</dbReference>
<dbReference type="AlphaFoldDB" id="R0KDG5"/>
<evidence type="ECO:0000313" key="9">
    <source>
        <dbReference type="EMBL" id="EOA87414.1"/>
    </source>
</evidence>
<dbReference type="RefSeq" id="XP_008025823.1">
    <property type="nucleotide sequence ID" value="XM_008027632.1"/>
</dbReference>
<feature type="chain" id="PRO_5004343246" description="Cell wall mannoprotein PIR1-like C-terminal domain-containing protein" evidence="7">
    <location>
        <begin position="21"/>
        <end position="264"/>
    </location>
</feature>
<protein>
    <recommendedName>
        <fullName evidence="8">Cell wall mannoprotein PIR1-like C-terminal domain-containing protein</fullName>
    </recommendedName>
</protein>
<feature type="domain" description="Cell wall mannoprotein PIR1-like C-terminal" evidence="8">
    <location>
        <begin position="74"/>
        <end position="147"/>
    </location>
</feature>
<dbReference type="PANTHER" id="PTHR47254:SF1">
    <property type="entry name" value="CELL WALL MANNOPROTEIN CIS3-RELATED"/>
    <property type="match status" value="1"/>
</dbReference>
<feature type="compositionally biased region" description="Polar residues" evidence="6">
    <location>
        <begin position="172"/>
        <end position="185"/>
    </location>
</feature>
<feature type="compositionally biased region" description="Low complexity" evidence="6">
    <location>
        <begin position="186"/>
        <end position="223"/>
    </location>
</feature>
<evidence type="ECO:0000256" key="3">
    <source>
        <dbReference type="ARBA" id="ARBA00022525"/>
    </source>
</evidence>
<evidence type="ECO:0000313" key="10">
    <source>
        <dbReference type="Proteomes" id="UP000016935"/>
    </source>
</evidence>
<gene>
    <name evidence="9" type="ORF">SETTUDRAFT_88127</name>
</gene>
<dbReference type="GO" id="GO:0009277">
    <property type="term" value="C:fungal-type cell wall"/>
    <property type="evidence" value="ECO:0007669"/>
    <property type="project" value="TreeGrafter"/>
</dbReference>
<proteinExistence type="inferred from homology"/>
<dbReference type="eggNOG" id="ENOG502QQD8">
    <property type="taxonomic scope" value="Eukaryota"/>
</dbReference>
<comment type="subcellular location">
    <subcellularLocation>
        <location evidence="1">Secreted</location>
        <location evidence="1">Cell wall</location>
    </subcellularLocation>
</comment>
<evidence type="ECO:0000259" key="8">
    <source>
        <dbReference type="Pfam" id="PF22799"/>
    </source>
</evidence>
<dbReference type="GeneID" id="19405686"/>
<comment type="similarity">
    <text evidence="5">Belongs to the PIR protein family.</text>
</comment>
<feature type="signal peptide" evidence="7">
    <location>
        <begin position="1"/>
        <end position="20"/>
    </location>
</feature>
<keyword evidence="4 7" id="KW-0732">Signal</keyword>
<evidence type="ECO:0000256" key="7">
    <source>
        <dbReference type="SAM" id="SignalP"/>
    </source>
</evidence>
<sequence>MRTSALLTTLFLAATTLAQAVEEGIAPGAHIPMGCRTSIDGPFRIGTLENPALRKRESAQEASDGDLLCTLKDGILHDQFGRTGSIVANRQFQFDGPPQAGAIYTGGFSVCSNDSLALGGSTRWWRCMSGPFGNLYDEWIGAQCHEIRIQAIFDDTTKSSSQSASASRTASNGASSTPSASPTNGASSDSSSIKTASSSSPESATPIRTSGSGSSPTSVPAGANASPTREADAPPANGAATSLGAAPFALFGASMLFLGAALVL</sequence>
<reference evidence="9 10" key="2">
    <citation type="journal article" date="2013" name="PLoS Genet.">
        <title>Comparative genome structure, secondary metabolite, and effector coding capacity across Cochliobolus pathogens.</title>
        <authorList>
            <person name="Condon B.J."/>
            <person name="Leng Y."/>
            <person name="Wu D."/>
            <person name="Bushley K.E."/>
            <person name="Ohm R.A."/>
            <person name="Otillar R."/>
            <person name="Martin J."/>
            <person name="Schackwitz W."/>
            <person name="Grimwood J."/>
            <person name="MohdZainudin N."/>
            <person name="Xue C."/>
            <person name="Wang R."/>
            <person name="Manning V.A."/>
            <person name="Dhillon B."/>
            <person name="Tu Z.J."/>
            <person name="Steffenson B.J."/>
            <person name="Salamov A."/>
            <person name="Sun H."/>
            <person name="Lowry S."/>
            <person name="LaButti K."/>
            <person name="Han J."/>
            <person name="Copeland A."/>
            <person name="Lindquist E."/>
            <person name="Barry K."/>
            <person name="Schmutz J."/>
            <person name="Baker S.E."/>
            <person name="Ciuffetti L.M."/>
            <person name="Grigoriev I.V."/>
            <person name="Zhong S."/>
            <person name="Turgeon B.G."/>
        </authorList>
    </citation>
    <scope>NUCLEOTIDE SEQUENCE [LARGE SCALE GENOMIC DNA]</scope>
    <source>
        <strain evidence="10">28A</strain>
    </source>
</reference>
<dbReference type="EMBL" id="KB908592">
    <property type="protein sequence ID" value="EOA87414.1"/>
    <property type="molecule type" value="Genomic_DNA"/>
</dbReference>
<dbReference type="STRING" id="671987.R0KDG5"/>
<reference evidence="9 10" key="1">
    <citation type="journal article" date="2012" name="PLoS Pathog.">
        <title>Diverse lifestyles and strategies of plant pathogenesis encoded in the genomes of eighteen Dothideomycetes fungi.</title>
        <authorList>
            <person name="Ohm R.A."/>
            <person name="Feau N."/>
            <person name="Henrissat B."/>
            <person name="Schoch C.L."/>
            <person name="Horwitz B.A."/>
            <person name="Barry K.W."/>
            <person name="Condon B.J."/>
            <person name="Copeland A.C."/>
            <person name="Dhillon B."/>
            <person name="Glaser F."/>
            <person name="Hesse C.N."/>
            <person name="Kosti I."/>
            <person name="LaButti K."/>
            <person name="Lindquist E.A."/>
            <person name="Lucas S."/>
            <person name="Salamov A.A."/>
            <person name="Bradshaw R.E."/>
            <person name="Ciuffetti L."/>
            <person name="Hamelin R.C."/>
            <person name="Kema G.H.J."/>
            <person name="Lawrence C."/>
            <person name="Scott J.A."/>
            <person name="Spatafora J.W."/>
            <person name="Turgeon B.G."/>
            <person name="de Wit P.J.G.M."/>
            <person name="Zhong S."/>
            <person name="Goodwin S.B."/>
            <person name="Grigoriev I.V."/>
        </authorList>
    </citation>
    <scope>NUCLEOTIDE SEQUENCE [LARGE SCALE GENOMIC DNA]</scope>
    <source>
        <strain evidence="10">28A</strain>
    </source>
</reference>
<evidence type="ECO:0000256" key="1">
    <source>
        <dbReference type="ARBA" id="ARBA00004191"/>
    </source>
</evidence>
<evidence type="ECO:0000256" key="2">
    <source>
        <dbReference type="ARBA" id="ARBA00022512"/>
    </source>
</evidence>
<accession>R0KDG5</accession>
<dbReference type="InterPro" id="IPR054508">
    <property type="entry name" value="PIR1-like_C"/>
</dbReference>
<keyword evidence="2" id="KW-0134">Cell wall</keyword>
<feature type="compositionally biased region" description="Low complexity" evidence="6">
    <location>
        <begin position="158"/>
        <end position="171"/>
    </location>
</feature>
<dbReference type="OrthoDB" id="5415592at2759"/>
<dbReference type="InterPro" id="IPR051153">
    <property type="entry name" value="Yeast_CWMannoprotein_PIR"/>
</dbReference>